<comment type="caution">
    <text evidence="1">The sequence shown here is derived from an EMBL/GenBank/DDBJ whole genome shotgun (WGS) entry which is preliminary data.</text>
</comment>
<dbReference type="InterPro" id="IPR011990">
    <property type="entry name" value="TPR-like_helical_dom_sf"/>
</dbReference>
<organism evidence="1 2">
    <name type="scientific">Cyclotella atomus</name>
    <dbReference type="NCBI Taxonomy" id="382360"/>
    <lineage>
        <taxon>Eukaryota</taxon>
        <taxon>Sar</taxon>
        <taxon>Stramenopiles</taxon>
        <taxon>Ochrophyta</taxon>
        <taxon>Bacillariophyta</taxon>
        <taxon>Coscinodiscophyceae</taxon>
        <taxon>Thalassiosirophycidae</taxon>
        <taxon>Stephanodiscales</taxon>
        <taxon>Stephanodiscaceae</taxon>
        <taxon>Cyclotella</taxon>
    </lineage>
</organism>
<gene>
    <name evidence="1" type="ORF">ACHAWO_001896</name>
</gene>
<sequence length="277" mass="30366">MKLYDSNKGSYLEGILLVESFIPMVGTTTILQDSNGDVILVALYNFLPDGLHGEESVPIASMKIPKGGRTKIAAPCMKVFRDGSRGIRIDNPSDIQLLTENVDDNNDEVSAPLQAKKLGNDLVAKKMYDAASDAYIGGLRKAIMVPTLLSNRSQAHAMLEEWEHSMADAEASLVIRPCNKKTWARYKKAIDALKKSESGEISERVRTGAIVMRVLLSESDGTDQSSDKESKDALELKNEGNKAFQTKHFADAVKYYSASLNACGEETRALLSNWSLC</sequence>
<dbReference type="AlphaFoldDB" id="A0ABD3NI25"/>
<dbReference type="PANTHER" id="PTHR46035">
    <property type="entry name" value="TETRATRICOPEPTIDE REPEAT PROTEIN 4"/>
    <property type="match status" value="1"/>
</dbReference>
<dbReference type="SUPFAM" id="SSF48452">
    <property type="entry name" value="TPR-like"/>
    <property type="match status" value="2"/>
</dbReference>
<proteinExistence type="predicted"/>
<evidence type="ECO:0000313" key="1">
    <source>
        <dbReference type="EMBL" id="KAL3775629.1"/>
    </source>
</evidence>
<keyword evidence="2" id="KW-1185">Reference proteome</keyword>
<reference evidence="1 2" key="1">
    <citation type="submission" date="2024-10" db="EMBL/GenBank/DDBJ databases">
        <title>Updated reference genomes for cyclostephanoid diatoms.</title>
        <authorList>
            <person name="Roberts W.R."/>
            <person name="Alverson A.J."/>
        </authorList>
    </citation>
    <scope>NUCLEOTIDE SEQUENCE [LARGE SCALE GENOMIC DNA]</scope>
    <source>
        <strain evidence="1 2">AJA010-31</strain>
    </source>
</reference>
<dbReference type="Gene3D" id="1.25.40.10">
    <property type="entry name" value="Tetratricopeptide repeat domain"/>
    <property type="match status" value="2"/>
</dbReference>
<evidence type="ECO:0000313" key="2">
    <source>
        <dbReference type="Proteomes" id="UP001530400"/>
    </source>
</evidence>
<dbReference type="EMBL" id="JALLPJ020001146">
    <property type="protein sequence ID" value="KAL3775629.1"/>
    <property type="molecule type" value="Genomic_DNA"/>
</dbReference>
<protein>
    <submittedName>
        <fullName evidence="1">Uncharacterized protein</fullName>
    </submittedName>
</protein>
<dbReference type="Proteomes" id="UP001530400">
    <property type="component" value="Unassembled WGS sequence"/>
</dbReference>
<dbReference type="PANTHER" id="PTHR46035:SF1">
    <property type="entry name" value="TETRATRICOPEPTIDE REPEAT PROTEIN 4"/>
    <property type="match status" value="1"/>
</dbReference>
<name>A0ABD3NI25_9STRA</name>
<accession>A0ABD3NI25</accession>